<evidence type="ECO:0000256" key="1">
    <source>
        <dbReference type="ARBA" id="ARBA00022593"/>
    </source>
</evidence>
<accession>A0A0F7SEH0</accession>
<keyword evidence="1" id="KW-0962">Peroxisome biogenesis</keyword>
<evidence type="ECO:0000256" key="3">
    <source>
        <dbReference type="ARBA" id="ARBA00023140"/>
    </source>
</evidence>
<dbReference type="PANTHER" id="PTHR12652:SF50">
    <property type="entry name" value="PEROXIN 11"/>
    <property type="match status" value="1"/>
</dbReference>
<dbReference type="AlphaFoldDB" id="A0A0F7SEH0"/>
<dbReference type="GO" id="GO:0016559">
    <property type="term" value="P:peroxisome fission"/>
    <property type="evidence" value="ECO:0007669"/>
    <property type="project" value="InterPro"/>
</dbReference>
<proteinExistence type="predicted"/>
<evidence type="ECO:0000256" key="5">
    <source>
        <dbReference type="SAM" id="Phobius"/>
    </source>
</evidence>
<feature type="transmembrane region" description="Helical" evidence="5">
    <location>
        <begin position="154"/>
        <end position="171"/>
    </location>
</feature>
<keyword evidence="5" id="KW-1133">Transmembrane helix</keyword>
<dbReference type="PANTHER" id="PTHR12652">
    <property type="entry name" value="PEROXISOMAL BIOGENESIS FACTOR 11"/>
    <property type="match status" value="1"/>
</dbReference>
<keyword evidence="5" id="KW-0812">Transmembrane</keyword>
<sequence length="253" mass="27521">MSSLALYPAQLILHPQVTQSLKVLSTTVGRDKLYRLIQYFARIVAWYLLRQGDKEGAIRWTGLKGGLTVGRKLMRVFKPVEHLQLAIKATQAPPANLSSSAGKAAEIERIAQVARQVAYAGYLTTDSVVYLQGIKFLNLNPDKFARTSKVSQRFWLAGILLSLISSAAGVVKVRKEAKRASLTVDNEKGDGARSKALVAQRSALFTQIVQDSLDAFIPASNLGLVELQDGTVGAIGVITSWMALTALWAKARV</sequence>
<dbReference type="InterPro" id="IPR008733">
    <property type="entry name" value="PEX11"/>
</dbReference>
<keyword evidence="3" id="KW-0576">Peroxisome</keyword>
<dbReference type="EMBL" id="LN483167">
    <property type="protein sequence ID" value="CDZ96761.1"/>
    <property type="molecule type" value="Genomic_DNA"/>
</dbReference>
<organism evidence="6">
    <name type="scientific">Phaffia rhodozyma</name>
    <name type="common">Yeast</name>
    <name type="synonym">Xanthophyllomyces dendrorhous</name>
    <dbReference type="NCBI Taxonomy" id="264483"/>
    <lineage>
        <taxon>Eukaryota</taxon>
        <taxon>Fungi</taxon>
        <taxon>Dikarya</taxon>
        <taxon>Basidiomycota</taxon>
        <taxon>Agaricomycotina</taxon>
        <taxon>Tremellomycetes</taxon>
        <taxon>Cystofilobasidiales</taxon>
        <taxon>Mrakiaceae</taxon>
        <taxon>Phaffia</taxon>
    </lineage>
</organism>
<keyword evidence="2 5" id="KW-0472">Membrane</keyword>
<dbReference type="Pfam" id="PF05648">
    <property type="entry name" value="PEX11"/>
    <property type="match status" value="1"/>
</dbReference>
<protein>
    <submittedName>
        <fullName evidence="6">Peroxisomal biogenesis protein (Peroxin)</fullName>
    </submittedName>
</protein>
<comment type="subcellular location">
    <subcellularLocation>
        <location evidence="4">Peroxisome membrane</location>
    </subcellularLocation>
</comment>
<reference evidence="6" key="1">
    <citation type="submission" date="2014-08" db="EMBL/GenBank/DDBJ databases">
        <authorList>
            <person name="Sharma Rahul"/>
            <person name="Thines Marco"/>
        </authorList>
    </citation>
    <scope>NUCLEOTIDE SEQUENCE</scope>
</reference>
<dbReference type="GO" id="GO:0005778">
    <property type="term" value="C:peroxisomal membrane"/>
    <property type="evidence" value="ECO:0007669"/>
    <property type="project" value="UniProtKB-SubCell"/>
</dbReference>
<name>A0A0F7SEH0_PHARH</name>
<evidence type="ECO:0000313" key="6">
    <source>
        <dbReference type="EMBL" id="CDZ96761.1"/>
    </source>
</evidence>
<evidence type="ECO:0000256" key="4">
    <source>
        <dbReference type="ARBA" id="ARBA00046271"/>
    </source>
</evidence>
<evidence type="ECO:0000256" key="2">
    <source>
        <dbReference type="ARBA" id="ARBA00023136"/>
    </source>
</evidence>